<dbReference type="PROSITE" id="PS50075">
    <property type="entry name" value="CARRIER"/>
    <property type="match status" value="1"/>
</dbReference>
<evidence type="ECO:0000259" key="3">
    <source>
        <dbReference type="PROSITE" id="PS50075"/>
    </source>
</evidence>
<feature type="non-terminal residue" evidence="4">
    <location>
        <position position="97"/>
    </location>
</feature>
<dbReference type="InterPro" id="IPR006162">
    <property type="entry name" value="Ppantetheine_attach_site"/>
</dbReference>
<keyword evidence="5" id="KW-1185">Reference proteome</keyword>
<dbReference type="SUPFAM" id="SSF47336">
    <property type="entry name" value="ACP-like"/>
    <property type="match status" value="1"/>
</dbReference>
<dbReference type="InterPro" id="IPR009081">
    <property type="entry name" value="PP-bd_ACP"/>
</dbReference>
<dbReference type="SMART" id="SM01294">
    <property type="entry name" value="PKS_PP_betabranch"/>
    <property type="match status" value="1"/>
</dbReference>
<evidence type="ECO:0000256" key="1">
    <source>
        <dbReference type="ARBA" id="ARBA00022450"/>
    </source>
</evidence>
<dbReference type="SMART" id="SM00823">
    <property type="entry name" value="PKS_PP"/>
    <property type="match status" value="1"/>
</dbReference>
<gene>
    <name evidence="4" type="ORF">Lcin_2834</name>
</gene>
<evidence type="ECO:0000313" key="4">
    <source>
        <dbReference type="EMBL" id="KTC82517.1"/>
    </source>
</evidence>
<comment type="caution">
    <text evidence="4">The sequence shown here is derived from an EMBL/GenBank/DDBJ whole genome shotgun (WGS) entry which is preliminary data.</text>
</comment>
<dbReference type="PROSITE" id="PS00012">
    <property type="entry name" value="PHOSPHOPANTETHEINE"/>
    <property type="match status" value="1"/>
</dbReference>
<sequence>KNLPEAAQGQRRDYELPSTELEQQLSVIWSEVLGIKAGGLSVHDDFFRLGGDSIISIQLISRIRQRLQLQVSVKDLFSCRTLRRLHEHLVARCEPEL</sequence>
<dbReference type="InterPro" id="IPR020806">
    <property type="entry name" value="PKS_PP-bd"/>
</dbReference>
<dbReference type="PANTHER" id="PTHR45527">
    <property type="entry name" value="NONRIBOSOMAL PEPTIDE SYNTHETASE"/>
    <property type="match status" value="1"/>
</dbReference>
<feature type="domain" description="Carrier" evidence="3">
    <location>
        <begin position="16"/>
        <end position="93"/>
    </location>
</feature>
<accession>A0ABR5QRU5</accession>
<dbReference type="Gene3D" id="1.10.1200.10">
    <property type="entry name" value="ACP-like"/>
    <property type="match status" value="1"/>
</dbReference>
<dbReference type="Proteomes" id="UP000054854">
    <property type="component" value="Unassembled WGS sequence"/>
</dbReference>
<protein>
    <submittedName>
        <fullName evidence="4">Peptide synthetase, non-ribosomal</fullName>
    </submittedName>
</protein>
<proteinExistence type="predicted"/>
<evidence type="ECO:0000313" key="5">
    <source>
        <dbReference type="Proteomes" id="UP000054854"/>
    </source>
</evidence>
<keyword evidence="1" id="KW-0596">Phosphopantetheine</keyword>
<dbReference type="InterPro" id="IPR036736">
    <property type="entry name" value="ACP-like_sf"/>
</dbReference>
<dbReference type="RefSeq" id="WP_157061466.1">
    <property type="nucleotide sequence ID" value="NZ_LNXX01000046.1"/>
</dbReference>
<dbReference type="PANTHER" id="PTHR45527:SF1">
    <property type="entry name" value="FATTY ACID SYNTHASE"/>
    <property type="match status" value="1"/>
</dbReference>
<organism evidence="4 5">
    <name type="scientific">Legionella cincinnatiensis</name>
    <dbReference type="NCBI Taxonomy" id="28085"/>
    <lineage>
        <taxon>Bacteria</taxon>
        <taxon>Pseudomonadati</taxon>
        <taxon>Pseudomonadota</taxon>
        <taxon>Gammaproteobacteria</taxon>
        <taxon>Legionellales</taxon>
        <taxon>Legionellaceae</taxon>
        <taxon>Legionella</taxon>
    </lineage>
</organism>
<feature type="non-terminal residue" evidence="4">
    <location>
        <position position="1"/>
    </location>
</feature>
<dbReference type="EMBL" id="LNXX01000046">
    <property type="protein sequence ID" value="KTC82517.1"/>
    <property type="molecule type" value="Genomic_DNA"/>
</dbReference>
<evidence type="ECO:0000256" key="2">
    <source>
        <dbReference type="ARBA" id="ARBA00022553"/>
    </source>
</evidence>
<name>A0ABR5QRU5_9GAMM</name>
<reference evidence="4 5" key="1">
    <citation type="submission" date="2015-11" db="EMBL/GenBank/DDBJ databases">
        <title>Genomic analysis of 38 Legionella species identifies large and diverse effector repertoires.</title>
        <authorList>
            <person name="Burstein D."/>
            <person name="Amaro F."/>
            <person name="Zusman T."/>
            <person name="Lifshitz Z."/>
            <person name="Cohen O."/>
            <person name="Gilbert J.A."/>
            <person name="Pupko T."/>
            <person name="Shuman H.A."/>
            <person name="Segal G."/>
        </authorList>
    </citation>
    <scope>NUCLEOTIDE SEQUENCE [LARGE SCALE GENOMIC DNA]</scope>
    <source>
        <strain evidence="4 5">CDC#72-OH-14</strain>
    </source>
</reference>
<dbReference type="Pfam" id="PF00550">
    <property type="entry name" value="PP-binding"/>
    <property type="match status" value="1"/>
</dbReference>
<keyword evidence="2" id="KW-0597">Phosphoprotein</keyword>